<dbReference type="Pfam" id="PF07963">
    <property type="entry name" value="N_methyl"/>
    <property type="match status" value="1"/>
</dbReference>
<evidence type="ECO:0000313" key="3">
    <source>
        <dbReference type="Proteomes" id="UP000002383"/>
    </source>
</evidence>
<dbReference type="InterPro" id="IPR012902">
    <property type="entry name" value="N_methyl_site"/>
</dbReference>
<keyword evidence="1" id="KW-1133">Transmembrane helix</keyword>
<keyword evidence="1" id="KW-0472">Membrane</keyword>
<proteinExistence type="predicted"/>
<gene>
    <name evidence="2" type="ordered locus">Tgr7_3265</name>
</gene>
<dbReference type="EMBL" id="CP001339">
    <property type="protein sequence ID" value="ACL74333.1"/>
    <property type="molecule type" value="Genomic_DNA"/>
</dbReference>
<keyword evidence="3" id="KW-1185">Reference proteome</keyword>
<evidence type="ECO:0000256" key="1">
    <source>
        <dbReference type="SAM" id="Phobius"/>
    </source>
</evidence>
<protein>
    <submittedName>
        <fullName evidence="2">Type II secretory pathway pseudopilin PulG</fullName>
    </submittedName>
</protein>
<dbReference type="AlphaFoldDB" id="B8GR79"/>
<dbReference type="PROSITE" id="PS00409">
    <property type="entry name" value="PROKAR_NTER_METHYL"/>
    <property type="match status" value="1"/>
</dbReference>
<dbReference type="Proteomes" id="UP000002383">
    <property type="component" value="Chromosome"/>
</dbReference>
<feature type="transmembrane region" description="Helical" evidence="1">
    <location>
        <begin position="25"/>
        <end position="49"/>
    </location>
</feature>
<keyword evidence="1" id="KW-0812">Transmembrane</keyword>
<sequence precursor="true">MTRGKREAGLSFALPNSPFPLQSGFTLIEMIMVIVLLGALVAVSSVFIVQPFRAFDDMKRRAELVEAADSALMLMTRELRAALPNSVRVQSAGGRTVLEFIPTLSGGRYRATLAGDGSGDILDFGSTDTGFDVMGPLPSAPGPGSAVVIYNLTAVGGQGNAYASDNRAPVDAAGSSSTYIALAAAHRFPFASPAQRFQLVSSPVSYVCDPVAGVLTRHQGYGFQSSQPVSSTELGAGDTAARFVAGCDIRFDPGAGTRNGLVSIRLSLSEAGETVSLLQQVHVLNTP</sequence>
<dbReference type="KEGG" id="tgr:Tgr7_3265"/>
<dbReference type="STRING" id="396588.Tgr7_3265"/>
<dbReference type="HOGENOM" id="CLU_080973_1_0_6"/>
<dbReference type="InterPro" id="IPR045584">
    <property type="entry name" value="Pilin-like"/>
</dbReference>
<dbReference type="eggNOG" id="COG2165">
    <property type="taxonomic scope" value="Bacteria"/>
</dbReference>
<reference evidence="2 3" key="1">
    <citation type="journal article" date="2011" name="Stand. Genomic Sci.">
        <title>Complete genome sequence of 'Thioalkalivibrio sulfidophilus' HL-EbGr7.</title>
        <authorList>
            <person name="Muyzer G."/>
            <person name="Sorokin D.Y."/>
            <person name="Mavromatis K."/>
            <person name="Lapidus A."/>
            <person name="Clum A."/>
            <person name="Ivanova N."/>
            <person name="Pati A."/>
            <person name="d'Haeseleer P."/>
            <person name="Woyke T."/>
            <person name="Kyrpides N.C."/>
        </authorList>
    </citation>
    <scope>NUCLEOTIDE SEQUENCE [LARGE SCALE GENOMIC DNA]</scope>
    <source>
        <strain evidence="2 3">HL-EbGR7</strain>
    </source>
</reference>
<accession>B8GR79</accession>
<dbReference type="NCBIfam" id="TIGR02532">
    <property type="entry name" value="IV_pilin_GFxxxE"/>
    <property type="match status" value="1"/>
</dbReference>
<name>B8GR79_THISH</name>
<evidence type="ECO:0000313" key="2">
    <source>
        <dbReference type="EMBL" id="ACL74333.1"/>
    </source>
</evidence>
<dbReference type="SUPFAM" id="SSF54523">
    <property type="entry name" value="Pili subunits"/>
    <property type="match status" value="1"/>
</dbReference>
<organism evidence="2 3">
    <name type="scientific">Thioalkalivibrio sulfidiphilus (strain HL-EbGR7)</name>
    <dbReference type="NCBI Taxonomy" id="396588"/>
    <lineage>
        <taxon>Bacteria</taxon>
        <taxon>Pseudomonadati</taxon>
        <taxon>Pseudomonadota</taxon>
        <taxon>Gammaproteobacteria</taxon>
        <taxon>Chromatiales</taxon>
        <taxon>Ectothiorhodospiraceae</taxon>
        <taxon>Thioalkalivibrio</taxon>
    </lineage>
</organism>